<proteinExistence type="predicted"/>
<sequence length="39" mass="4547">MTDNIFFIFISSQSGRLAGRMLQTYNVCILIYNYTYSTT</sequence>
<protein>
    <submittedName>
        <fullName evidence="1">Uncharacterized protein</fullName>
    </submittedName>
</protein>
<dbReference type="HOGENOM" id="CLU_3303754_0_0_9"/>
<accession>B0PDW9</accession>
<name>B0PDW9_9FIRM</name>
<evidence type="ECO:0000313" key="2">
    <source>
        <dbReference type="Proteomes" id="UP000003803"/>
    </source>
</evidence>
<keyword evidence="2" id="KW-1185">Reference proteome</keyword>
<gene>
    <name evidence="1" type="ORF">ANACOL_02753</name>
</gene>
<organism evidence="1 2">
    <name type="scientific">Anaerotruncus colihominis DSM 17241</name>
    <dbReference type="NCBI Taxonomy" id="445972"/>
    <lineage>
        <taxon>Bacteria</taxon>
        <taxon>Bacillati</taxon>
        <taxon>Bacillota</taxon>
        <taxon>Clostridia</taxon>
        <taxon>Eubacteriales</taxon>
        <taxon>Oscillospiraceae</taxon>
        <taxon>Anaerotruncus</taxon>
    </lineage>
</organism>
<dbReference type="Proteomes" id="UP000003803">
    <property type="component" value="Unassembled WGS sequence"/>
</dbReference>
<evidence type="ECO:0000313" key="1">
    <source>
        <dbReference type="EMBL" id="EDS10157.1"/>
    </source>
</evidence>
<comment type="caution">
    <text evidence="1">The sequence shown here is derived from an EMBL/GenBank/DDBJ whole genome shotgun (WGS) entry which is preliminary data.</text>
</comment>
<dbReference type="EMBL" id="ABGD02000024">
    <property type="protein sequence ID" value="EDS10157.1"/>
    <property type="molecule type" value="Genomic_DNA"/>
</dbReference>
<reference evidence="1" key="2">
    <citation type="submission" date="2013-09" db="EMBL/GenBank/DDBJ databases">
        <title>Draft genome sequence of Anaerotruncus colihominis(DSM 17241).</title>
        <authorList>
            <person name="Sudarsanam P."/>
            <person name="Ley R."/>
            <person name="Guruge J."/>
            <person name="Turnbaugh P.J."/>
            <person name="Mahowald M."/>
            <person name="Liep D."/>
            <person name="Gordon J."/>
        </authorList>
    </citation>
    <scope>NUCLEOTIDE SEQUENCE</scope>
    <source>
        <strain evidence="1">DSM 17241</strain>
    </source>
</reference>
<reference evidence="1" key="1">
    <citation type="submission" date="2007-11" db="EMBL/GenBank/DDBJ databases">
        <authorList>
            <person name="Fulton L."/>
            <person name="Clifton S."/>
            <person name="Fulton B."/>
            <person name="Xu J."/>
            <person name="Minx P."/>
            <person name="Pepin K.H."/>
            <person name="Johnson M."/>
            <person name="Thiruvilangam P."/>
            <person name="Bhonagiri V."/>
            <person name="Nash W.E."/>
            <person name="Mardis E.R."/>
            <person name="Wilson R.K."/>
        </authorList>
    </citation>
    <scope>NUCLEOTIDE SEQUENCE [LARGE SCALE GENOMIC DNA]</scope>
    <source>
        <strain evidence="1">DSM 17241</strain>
    </source>
</reference>
<dbReference type="AlphaFoldDB" id="B0PDW9"/>